<feature type="transmembrane region" description="Helical" evidence="6">
    <location>
        <begin position="99"/>
        <end position="121"/>
    </location>
</feature>
<keyword evidence="8" id="KW-1185">Reference proteome</keyword>
<keyword evidence="5 6" id="KW-0472">Membrane</keyword>
<dbReference type="GO" id="GO:0016020">
    <property type="term" value="C:membrane"/>
    <property type="evidence" value="ECO:0007669"/>
    <property type="project" value="UniProtKB-SubCell"/>
</dbReference>
<dbReference type="PANTHER" id="PTHR23320">
    <property type="entry name" value="MEMBRANE-SPANNING 4-DOMAINS SUBFAMILY A MS4A -RELATED"/>
    <property type="match status" value="1"/>
</dbReference>
<evidence type="ECO:0000313" key="7">
    <source>
        <dbReference type="EMBL" id="KAE8289178.1"/>
    </source>
</evidence>
<evidence type="ECO:0000256" key="2">
    <source>
        <dbReference type="ARBA" id="ARBA00009565"/>
    </source>
</evidence>
<dbReference type="Pfam" id="PF04103">
    <property type="entry name" value="CD20"/>
    <property type="match status" value="1"/>
</dbReference>
<comment type="subcellular location">
    <subcellularLocation>
        <location evidence="1">Membrane</location>
        <topology evidence="1">Multi-pass membrane protein</topology>
    </subcellularLocation>
</comment>
<sequence length="214" mass="22941">MSITADKNKSKGVTVITVAPDSESMLPPLNCPRGCCNASLGTLQIMVGLFNIGLGPGRTSFHPGDFANLEAAYWLGGVFILTGIISILANGFPSCGLRCFALFMNIIASIIAAVGIALYAVDLDGPSLARLCDNSSSSDWYYGSSDNCKYVAYYLERLITGMDITMIVMTGLQLLVSVTFTVRFCSRMKDEQGDEDAEIHKPLLKEVLMTSPGA</sequence>
<feature type="transmembrane region" description="Helical" evidence="6">
    <location>
        <begin position="71"/>
        <end position="92"/>
    </location>
</feature>
<reference evidence="7 8" key="1">
    <citation type="submission" date="2019-07" db="EMBL/GenBank/DDBJ databases">
        <title>Chromosome genome assembly for large yellow croaker.</title>
        <authorList>
            <person name="Xiao S."/>
        </authorList>
    </citation>
    <scope>NUCLEOTIDE SEQUENCE [LARGE SCALE GENOMIC DNA]</scope>
    <source>
        <strain evidence="7">JMULYC20181020</strain>
        <tissue evidence="7">Muscle</tissue>
    </source>
</reference>
<dbReference type="Proteomes" id="UP000424527">
    <property type="component" value="Unassembled WGS sequence"/>
</dbReference>
<organism evidence="7 8">
    <name type="scientific">Larimichthys crocea</name>
    <name type="common">Large yellow croaker</name>
    <name type="synonym">Pseudosciaena crocea</name>
    <dbReference type="NCBI Taxonomy" id="215358"/>
    <lineage>
        <taxon>Eukaryota</taxon>
        <taxon>Metazoa</taxon>
        <taxon>Chordata</taxon>
        <taxon>Craniata</taxon>
        <taxon>Vertebrata</taxon>
        <taxon>Euteleostomi</taxon>
        <taxon>Actinopterygii</taxon>
        <taxon>Neopterygii</taxon>
        <taxon>Teleostei</taxon>
        <taxon>Neoteleostei</taxon>
        <taxon>Acanthomorphata</taxon>
        <taxon>Eupercaria</taxon>
        <taxon>Sciaenidae</taxon>
        <taxon>Larimichthys</taxon>
    </lineage>
</organism>
<evidence type="ECO:0000256" key="3">
    <source>
        <dbReference type="ARBA" id="ARBA00022692"/>
    </source>
</evidence>
<evidence type="ECO:0000256" key="5">
    <source>
        <dbReference type="ARBA" id="ARBA00023136"/>
    </source>
</evidence>
<feature type="transmembrane region" description="Helical" evidence="6">
    <location>
        <begin position="164"/>
        <end position="182"/>
    </location>
</feature>
<evidence type="ECO:0000256" key="6">
    <source>
        <dbReference type="SAM" id="Phobius"/>
    </source>
</evidence>
<dbReference type="InterPro" id="IPR007237">
    <property type="entry name" value="CD20-like"/>
</dbReference>
<evidence type="ECO:0008006" key="9">
    <source>
        <dbReference type="Google" id="ProtNLM"/>
    </source>
</evidence>
<dbReference type="AlphaFoldDB" id="A0A6G0ICC3"/>
<dbReference type="PANTHER" id="PTHR23320:SF125">
    <property type="entry name" value="TRANSMEMBRANE PROTEIN 176L.1-RELATED"/>
    <property type="match status" value="1"/>
</dbReference>
<name>A0A6G0ICC3_LARCR</name>
<accession>A0A6G0ICC3</accession>
<dbReference type="EMBL" id="REGW02000012">
    <property type="protein sequence ID" value="KAE8289178.1"/>
    <property type="molecule type" value="Genomic_DNA"/>
</dbReference>
<evidence type="ECO:0000313" key="8">
    <source>
        <dbReference type="Proteomes" id="UP000424527"/>
    </source>
</evidence>
<evidence type="ECO:0000256" key="4">
    <source>
        <dbReference type="ARBA" id="ARBA00022989"/>
    </source>
</evidence>
<evidence type="ECO:0000256" key="1">
    <source>
        <dbReference type="ARBA" id="ARBA00004141"/>
    </source>
</evidence>
<gene>
    <name evidence="7" type="ORF">D5F01_LYC13058</name>
</gene>
<comment type="caution">
    <text evidence="7">The sequence shown here is derived from an EMBL/GenBank/DDBJ whole genome shotgun (WGS) entry which is preliminary data.</text>
</comment>
<dbReference type="InterPro" id="IPR030417">
    <property type="entry name" value="MS4A"/>
</dbReference>
<keyword evidence="4 6" id="KW-1133">Transmembrane helix</keyword>
<comment type="similarity">
    <text evidence="2">Belongs to the MS4A family.</text>
</comment>
<keyword evidence="3 6" id="KW-0812">Transmembrane</keyword>
<protein>
    <recommendedName>
        <fullName evidence="9">Membrane-spanning 4-domains subfamily A member 12</fullName>
    </recommendedName>
</protein>
<proteinExistence type="inferred from homology"/>